<dbReference type="GO" id="GO:0071596">
    <property type="term" value="P:ubiquitin-dependent protein catabolic process via the N-end rule pathway"/>
    <property type="evidence" value="ECO:0007669"/>
    <property type="project" value="UniProtKB-UniRule"/>
</dbReference>
<evidence type="ECO:0000256" key="3">
    <source>
        <dbReference type="ARBA" id="ARBA00022679"/>
    </source>
</evidence>
<dbReference type="FunFam" id="2.10.110.30:FF:000002">
    <property type="entry name" value="Putative e3 ubiquitin-protein ligase ubr3"/>
    <property type="match status" value="1"/>
</dbReference>
<evidence type="ECO:0000256" key="10">
    <source>
        <dbReference type="RuleBase" id="RU366018"/>
    </source>
</evidence>
<dbReference type="EMBL" id="RWGY01000026">
    <property type="protein sequence ID" value="TVU21867.1"/>
    <property type="molecule type" value="Genomic_DNA"/>
</dbReference>
<evidence type="ECO:0000256" key="11">
    <source>
        <dbReference type="SAM" id="MobiDB-lite"/>
    </source>
</evidence>
<feature type="region of interest" description="Disordered" evidence="11">
    <location>
        <begin position="505"/>
        <end position="533"/>
    </location>
</feature>
<dbReference type="GO" id="GO:0061630">
    <property type="term" value="F:ubiquitin protein ligase activity"/>
    <property type="evidence" value="ECO:0007669"/>
    <property type="project" value="UniProtKB-UniRule"/>
</dbReference>
<dbReference type="Pfam" id="PF22960">
    <property type="entry name" value="WHD_UBR1"/>
    <property type="match status" value="1"/>
</dbReference>
<dbReference type="InterPro" id="IPR042065">
    <property type="entry name" value="E3_ELL-like"/>
</dbReference>
<dbReference type="CDD" id="cd19673">
    <property type="entry name" value="UBR-box_UBR3"/>
    <property type="match status" value="1"/>
</dbReference>
<evidence type="ECO:0000256" key="4">
    <source>
        <dbReference type="ARBA" id="ARBA00022723"/>
    </source>
</evidence>
<dbReference type="PROSITE" id="PS51157">
    <property type="entry name" value="ZF_UBR"/>
    <property type="match status" value="1"/>
</dbReference>
<feature type="region of interest" description="Disordered" evidence="11">
    <location>
        <begin position="1193"/>
        <end position="1218"/>
    </location>
</feature>
<dbReference type="GO" id="GO:0005737">
    <property type="term" value="C:cytoplasm"/>
    <property type="evidence" value="ECO:0007669"/>
    <property type="project" value="TreeGrafter"/>
</dbReference>
<name>A0A5J9UEW0_9POAL</name>
<dbReference type="SMART" id="SM00396">
    <property type="entry name" value="ZnF_UBR1"/>
    <property type="match status" value="1"/>
</dbReference>
<keyword evidence="6 10" id="KW-0833">Ubl conjugation pathway</keyword>
<feature type="compositionally biased region" description="Polar residues" evidence="11">
    <location>
        <begin position="1261"/>
        <end position="1274"/>
    </location>
</feature>
<sequence length="2131" mass="237654">MAGIDAGEGAPAPPPELSPQQRIEQKLILYGVPEERLQEHQEGLLLYMEDHKDQISDIVKLILSVGTDLLESRKTSKKDANSSSSGDAYSESLSWLQWLMFNNEPEAMLDDLERSSEGERAVCGSVWGQNDLAYRCRTCENDPTCAICVPCFQNGDHKDHDYNIMYTGGGCCDCGDATAWKREGFCSKHKGAEQIKPLPEELASSVGPVLDVLLQFWKERICMVEPPRAKSDGGNSCKRVAEELTTSVASMLLEFCTCSESLLSFVSQRIRECPDLLDALIRAERLLDKKVVKKLHELLLKLISDPAFKYDFAKVFIHYYPVSFGEVIKACNDSLLEEYPLMPTFSVQIFTVATLTPRLVREVNLLGVILGCLTDLFISCFGEDGRLQTNKWGNLFDASIRLLEDTRYVLSHEEVSKYVAYERPDLTRSWIKLLSLVQGMDPQKRVTSIHAEDENEHLSAPFVLGHYLGIVQNLLMKGSFSPPDQHESTDVTVCSTAIKGMESAENQRNAKVGRVSQENFVSSSSSRDSSLSSGVPPPAAWLILQCLKAIESWLEPDIALRSKLSSLDASSSDPRNFVAFLEEPLTSNKGSPSTKMVAEGIKINEGSQSDIVADYHEAFGSGQEHVSMMDVDQDLMVQASNRTGKGKMVDSTNATDIQLHPEDAVTYTLTDGSLLYAHPDSRIEELGILNTRRWPHVVFDVSSQETSFHIPLHRMLSLLLRKALKKCFREDAKPDEGLAQSDEFFSIVLKGCQPHGFSSIVMEHPLRVRVFCAQVRAGMWRKNGDAAILSAEWYRSVQWLEQGLESDLFLLQCCAALSSPEFFVRTIQERFGLSSYTSLDLAEQNEYESVLMQEMLTFIIQLVKERRFCGFSTADNLKRELIYKLAIGDATHSQIMKSLPRDLSSSDELQNVLDSLAVYSNPSGMKQGKYALRKTCWKELDLYHPRWNSRELQIAEERYYRFCNISALNAQLPQWTRVFSPLRDISKVATSKAVLQIVRAVLFYAVYKDTSSASRAPDNVLVTGLHLLWLALDICESESQIYANQCGMDIVQHDDESWVVLSSHTEEAFPILTYSAELVAPESGKIKKESMLTLLVTLMQKYKEESDITFSGAKYCNIPSLIENLLKKFAKLSKECMLTLRQMAPYVVPSTPDHTSSKESLGFSSDSLEKKAKARERQAAIMAKMRAEQSKFAESMKSSGNEGHDVPMSEPDVSSSTGVVSEESLPVCSLCRESDSKSPLCYLILLQKSRLATFVEMGNPSWENPNQTNKTSGSVKREDSTDSSASDSSTPEELVHDTTVEPSFDLDNMEVDAFLDLSNEQRPLIRYISSFPSGHCNSNEDGMVSLEAIEADIYKSIINDIFGSKNVPTQDGEQTLLSSTSNVTVGSKKMRSPKCSVLGTYVSCLSAKHRQSSRYDVSSKSSASVTTRNKFGPIDCDGIHISSCGHAVHQECHDRYLFSLKQRVAVEVNAAVVVVMAASEHGAHASRGKELGSIARQLKLLKMSVLSSHLSLVLAGVCVSERYIRRLGFEGGHIVDPDLGELLCPVCRRFANSILPASPNFSTSSLVTPFVQTVSPEVVTTTSDVDINKLQFPRALSLLESAGKVVGQGNFLKALSGRLNDTTEPSLDPSLRRLALLYYRRNHSSFSASERLSPSLFLWDTLRYSVVSTEIASRGRMSSHSFEPKSCLESLRSELNSSSGFILSLLFRVAHSARNLNRLEVLLRFEGIQLLAGSICSCISGYKDIVSATKRKGTLPTLVDPASEGGFFPDIQFWKQCADPVLAQDPFSSLMAALFCLPVQFLSSTEFFIPFVHLFYVVCVIQALITCYGEQTFDPSSFSDCLLNDVCKTMSGYEIAREYFVSKYINPSCHPKDMVRRLTFPYLRRCALLWELLRSSSTAPLYDSSNIWEGSHLYLSNSTQEGSSSLATELNGIRELEDQFQIQSLDMILRDESVHMLALKWSQHFCEEYSSRNYRGALFATPAVPFRLMQLPPVYQVLLERYIKMPCPDCGSVPDEPALCLLCGKLCSPSWKPCCRNGKCLSHAWQCGAGVGIFLLVRKTTILLQRSARLAFWPSPYLDAFGEEDHEMQRGKPLYLSPERYAALTYLVASHSLDRTSEVLRQTTISFYGSD</sequence>
<dbReference type="InterPro" id="IPR003126">
    <property type="entry name" value="Znf_UBR"/>
</dbReference>
<feature type="domain" description="UBR-type" evidence="12">
    <location>
        <begin position="121"/>
        <end position="191"/>
    </location>
</feature>
<feature type="compositionally biased region" description="Polar residues" evidence="11">
    <location>
        <begin position="1152"/>
        <end position="1166"/>
    </location>
</feature>
<feature type="compositionally biased region" description="Low complexity" evidence="11">
    <location>
        <begin position="522"/>
        <end position="533"/>
    </location>
</feature>
<dbReference type="GO" id="GO:0016567">
    <property type="term" value="P:protein ubiquitination"/>
    <property type="evidence" value="ECO:0007669"/>
    <property type="project" value="UniProtKB-UniRule"/>
</dbReference>
<dbReference type="Pfam" id="PF18995">
    <property type="entry name" value="PRT6_C"/>
    <property type="match status" value="1"/>
</dbReference>
<dbReference type="InterPro" id="IPR044046">
    <property type="entry name" value="E3_ligase_UBR-like_C"/>
</dbReference>
<evidence type="ECO:0000256" key="8">
    <source>
        <dbReference type="ARBA" id="ARBA00046341"/>
    </source>
</evidence>
<dbReference type="InterPro" id="IPR055194">
    <property type="entry name" value="UBR1-like_WH"/>
</dbReference>
<reference evidence="13 14" key="1">
    <citation type="journal article" date="2019" name="Sci. Rep.">
        <title>A high-quality genome of Eragrostis curvula grass provides insights into Poaceae evolution and supports new strategies to enhance forage quality.</title>
        <authorList>
            <person name="Carballo J."/>
            <person name="Santos B.A.C.M."/>
            <person name="Zappacosta D."/>
            <person name="Garbus I."/>
            <person name="Selva J.P."/>
            <person name="Gallo C.A."/>
            <person name="Diaz A."/>
            <person name="Albertini E."/>
            <person name="Caccamo M."/>
            <person name="Echenique V."/>
        </authorList>
    </citation>
    <scope>NUCLEOTIDE SEQUENCE [LARGE SCALE GENOMIC DNA]</scope>
    <source>
        <strain evidence="14">cv. Victoria</strain>
        <tissue evidence="13">Leaf</tissue>
    </source>
</reference>
<feature type="region of interest" description="Disordered" evidence="11">
    <location>
        <begin position="1"/>
        <end position="20"/>
    </location>
</feature>
<feature type="zinc finger region" description="UBR-type" evidence="9">
    <location>
        <begin position="121"/>
        <end position="191"/>
    </location>
</feature>
<keyword evidence="7 10" id="KW-0862">Zinc</keyword>
<dbReference type="PANTHER" id="PTHR21497:SF53">
    <property type="entry name" value="E3 UBIQUITIN-PROTEIN LIGASE PRT6"/>
    <property type="match status" value="1"/>
</dbReference>
<evidence type="ECO:0000256" key="5">
    <source>
        <dbReference type="ARBA" id="ARBA00022771"/>
    </source>
</evidence>
<dbReference type="Gramene" id="TVU21867">
    <property type="protein sequence ID" value="TVU21867"/>
    <property type="gene ID" value="EJB05_31538"/>
</dbReference>
<comment type="caution">
    <text evidence="13">The sequence shown here is derived from an EMBL/GenBank/DDBJ whole genome shotgun (WGS) entry which is preliminary data.</text>
</comment>
<feature type="region of interest" description="Disordered" evidence="11">
    <location>
        <begin position="1258"/>
        <end position="1302"/>
    </location>
</feature>
<dbReference type="PANTHER" id="PTHR21497">
    <property type="entry name" value="UBIQUITIN LIGASE E3 ALPHA-RELATED"/>
    <property type="match status" value="1"/>
</dbReference>
<comment type="function">
    <text evidence="10">Ubiquitin ligase protein which is a component of the N-end rule pathway. Recognizes and binds to proteins bearing specific N-terminal residues that are destabilizing according to the N-end rule, leading to their ubiquitination and subsequent degradation.</text>
</comment>
<dbReference type="OrthoDB" id="26387at2759"/>
<evidence type="ECO:0000256" key="1">
    <source>
        <dbReference type="ARBA" id="ARBA00000900"/>
    </source>
</evidence>
<dbReference type="InterPro" id="IPR039164">
    <property type="entry name" value="UBR1-like"/>
</dbReference>
<dbReference type="Gene3D" id="1.10.10.2670">
    <property type="entry name" value="E3 ubiquitin-protein ligase"/>
    <property type="match status" value="1"/>
</dbReference>
<keyword evidence="4 10" id="KW-0479">Metal-binding</keyword>
<organism evidence="13 14">
    <name type="scientific">Eragrostis curvula</name>
    <name type="common">weeping love grass</name>
    <dbReference type="NCBI Taxonomy" id="38414"/>
    <lineage>
        <taxon>Eukaryota</taxon>
        <taxon>Viridiplantae</taxon>
        <taxon>Streptophyta</taxon>
        <taxon>Embryophyta</taxon>
        <taxon>Tracheophyta</taxon>
        <taxon>Spermatophyta</taxon>
        <taxon>Magnoliopsida</taxon>
        <taxon>Liliopsida</taxon>
        <taxon>Poales</taxon>
        <taxon>Poaceae</taxon>
        <taxon>PACMAD clade</taxon>
        <taxon>Chloridoideae</taxon>
        <taxon>Eragrostideae</taxon>
        <taxon>Eragrostidinae</taxon>
        <taxon>Eragrostis</taxon>
    </lineage>
</organism>
<keyword evidence="3 10" id="KW-0808">Transferase</keyword>
<gene>
    <name evidence="13" type="ORF">EJB05_31538</name>
</gene>
<evidence type="ECO:0000313" key="13">
    <source>
        <dbReference type="EMBL" id="TVU21867.1"/>
    </source>
</evidence>
<keyword evidence="14" id="KW-1185">Reference proteome</keyword>
<comment type="similarity">
    <text evidence="8 10">Belongs to the E3 ubiquitin-protein ligase UBR1-like family.</text>
</comment>
<evidence type="ECO:0000256" key="7">
    <source>
        <dbReference type="ARBA" id="ARBA00022833"/>
    </source>
</evidence>
<dbReference type="SUPFAM" id="SSF46785">
    <property type="entry name" value="Winged helix' DNA-binding domain"/>
    <property type="match status" value="1"/>
</dbReference>
<comment type="catalytic activity">
    <reaction evidence="1 10">
        <text>S-ubiquitinyl-[E2 ubiquitin-conjugating enzyme]-L-cysteine + [acceptor protein]-L-lysine = [E2 ubiquitin-conjugating enzyme]-L-cysteine + N(6)-ubiquitinyl-[acceptor protein]-L-lysine.</text>
        <dbReference type="EC" id="2.3.2.27"/>
    </reaction>
</comment>
<keyword evidence="5 10" id="KW-0863">Zinc-finger</keyword>
<proteinExistence type="inferred from homology"/>
<dbReference type="Proteomes" id="UP000324897">
    <property type="component" value="Unassembled WGS sequence"/>
</dbReference>
<feature type="region of interest" description="Disordered" evidence="11">
    <location>
        <begin position="1149"/>
        <end position="1168"/>
    </location>
</feature>
<dbReference type="EC" id="2.3.2.27" evidence="10"/>
<dbReference type="GO" id="GO:0000151">
    <property type="term" value="C:ubiquitin ligase complex"/>
    <property type="evidence" value="ECO:0007669"/>
    <property type="project" value="TreeGrafter"/>
</dbReference>
<dbReference type="Pfam" id="PF02207">
    <property type="entry name" value="zf-UBR"/>
    <property type="match status" value="1"/>
</dbReference>
<evidence type="ECO:0000313" key="14">
    <source>
        <dbReference type="Proteomes" id="UP000324897"/>
    </source>
</evidence>
<dbReference type="InterPro" id="IPR036390">
    <property type="entry name" value="WH_DNA-bd_sf"/>
</dbReference>
<dbReference type="GO" id="GO:0008270">
    <property type="term" value="F:zinc ion binding"/>
    <property type="evidence" value="ECO:0007669"/>
    <property type="project" value="UniProtKB-UniRule"/>
</dbReference>
<evidence type="ECO:0000259" key="12">
    <source>
        <dbReference type="PROSITE" id="PS51157"/>
    </source>
</evidence>
<evidence type="ECO:0000256" key="6">
    <source>
        <dbReference type="ARBA" id="ARBA00022786"/>
    </source>
</evidence>
<dbReference type="UniPathway" id="UPA00143"/>
<comment type="pathway">
    <text evidence="2 10">Protein modification; protein ubiquitination.</text>
</comment>
<protein>
    <recommendedName>
        <fullName evidence="10">E3 ubiquitin-protein ligase</fullName>
        <ecNumber evidence="10">2.3.2.27</ecNumber>
    </recommendedName>
</protein>
<dbReference type="FunFam" id="1.10.10.2670:FF:000003">
    <property type="entry name" value="E3 ubiquitin-protein ligase PRT6"/>
    <property type="match status" value="1"/>
</dbReference>
<evidence type="ECO:0000256" key="2">
    <source>
        <dbReference type="ARBA" id="ARBA00004906"/>
    </source>
</evidence>
<dbReference type="Gene3D" id="2.10.110.30">
    <property type="match status" value="1"/>
</dbReference>
<accession>A0A5J9UEW0</accession>
<evidence type="ECO:0000256" key="9">
    <source>
        <dbReference type="PROSITE-ProRule" id="PRU00508"/>
    </source>
</evidence>